<reference evidence="1" key="2">
    <citation type="submission" date="2021-03" db="UniProtKB">
        <authorList>
            <consortium name="EnsemblPlants"/>
        </authorList>
    </citation>
    <scope>IDENTIFICATION</scope>
</reference>
<dbReference type="AlphaFoldDB" id="A0A803NUM9"/>
<name>A0A803NUM9_CANSA</name>
<proteinExistence type="predicted"/>
<organism evidence="1 2">
    <name type="scientific">Cannabis sativa</name>
    <name type="common">Hemp</name>
    <name type="synonym">Marijuana</name>
    <dbReference type="NCBI Taxonomy" id="3483"/>
    <lineage>
        <taxon>Eukaryota</taxon>
        <taxon>Viridiplantae</taxon>
        <taxon>Streptophyta</taxon>
        <taxon>Embryophyta</taxon>
        <taxon>Tracheophyta</taxon>
        <taxon>Spermatophyta</taxon>
        <taxon>Magnoliopsida</taxon>
        <taxon>eudicotyledons</taxon>
        <taxon>Gunneridae</taxon>
        <taxon>Pentapetalae</taxon>
        <taxon>rosids</taxon>
        <taxon>fabids</taxon>
        <taxon>Rosales</taxon>
        <taxon>Cannabaceae</taxon>
        <taxon>Cannabis</taxon>
    </lineage>
</organism>
<keyword evidence="2" id="KW-1185">Reference proteome</keyword>
<dbReference type="Proteomes" id="UP000596661">
    <property type="component" value="Chromosome 2"/>
</dbReference>
<dbReference type="Gramene" id="evm.model.02.1692">
    <property type="protein sequence ID" value="cds.evm.model.02.1692"/>
    <property type="gene ID" value="evm.TU.02.1692"/>
</dbReference>
<dbReference type="EMBL" id="UZAU01000214">
    <property type="status" value="NOT_ANNOTATED_CDS"/>
    <property type="molecule type" value="Genomic_DNA"/>
</dbReference>
<evidence type="ECO:0000313" key="1">
    <source>
        <dbReference type="EnsemblPlants" id="cds.evm.model.02.1692"/>
    </source>
</evidence>
<sequence length="91" mass="10336">MPIVTVQLVTKNPPPSTHGMFINLSPGFHRLLNRMISVKISRVLEKLNPTVGSDLINLIVAEEITDGRCQDLERWDSIIRDFTCNRSTEMD</sequence>
<dbReference type="EnsemblPlants" id="evm.model.02.1692">
    <property type="protein sequence ID" value="cds.evm.model.02.1692"/>
    <property type="gene ID" value="evm.TU.02.1692"/>
</dbReference>
<evidence type="ECO:0000313" key="2">
    <source>
        <dbReference type="Proteomes" id="UP000596661"/>
    </source>
</evidence>
<protein>
    <submittedName>
        <fullName evidence="1">Uncharacterized protein</fullName>
    </submittedName>
</protein>
<reference evidence="1" key="1">
    <citation type="submission" date="2018-11" db="EMBL/GenBank/DDBJ databases">
        <authorList>
            <person name="Grassa J C."/>
        </authorList>
    </citation>
    <scope>NUCLEOTIDE SEQUENCE [LARGE SCALE GENOMIC DNA]</scope>
</reference>
<accession>A0A803NUM9</accession>